<dbReference type="AlphaFoldDB" id="A0A4U5MVX3"/>
<evidence type="ECO:0000313" key="2">
    <source>
        <dbReference type="Proteomes" id="UP000298663"/>
    </source>
</evidence>
<dbReference type="Proteomes" id="UP000298663">
    <property type="component" value="Unassembled WGS sequence"/>
</dbReference>
<reference evidence="1 2" key="1">
    <citation type="journal article" date="2015" name="Genome Biol.">
        <title>Comparative genomics of Steinernema reveals deeply conserved gene regulatory networks.</title>
        <authorList>
            <person name="Dillman A.R."/>
            <person name="Macchietto M."/>
            <person name="Porter C.F."/>
            <person name="Rogers A."/>
            <person name="Williams B."/>
            <person name="Antoshechkin I."/>
            <person name="Lee M.M."/>
            <person name="Goodwin Z."/>
            <person name="Lu X."/>
            <person name="Lewis E.E."/>
            <person name="Goodrich-Blair H."/>
            <person name="Stock S.P."/>
            <person name="Adams B.J."/>
            <person name="Sternberg P.W."/>
            <person name="Mortazavi A."/>
        </authorList>
    </citation>
    <scope>NUCLEOTIDE SEQUENCE [LARGE SCALE GENOMIC DNA]</scope>
    <source>
        <strain evidence="1 2">ALL</strain>
    </source>
</reference>
<reference evidence="1 2" key="2">
    <citation type="journal article" date="2019" name="G3 (Bethesda)">
        <title>Hybrid Assembly of the Genome of the Entomopathogenic Nematode Steinernema carpocapsae Identifies the X-Chromosome.</title>
        <authorList>
            <person name="Serra L."/>
            <person name="Macchietto M."/>
            <person name="Macias-Munoz A."/>
            <person name="McGill C.J."/>
            <person name="Rodriguez I.M."/>
            <person name="Rodriguez B."/>
            <person name="Murad R."/>
            <person name="Mortazavi A."/>
        </authorList>
    </citation>
    <scope>NUCLEOTIDE SEQUENCE [LARGE SCALE GENOMIC DNA]</scope>
    <source>
        <strain evidence="1 2">ALL</strain>
    </source>
</reference>
<organism evidence="1 2">
    <name type="scientific">Steinernema carpocapsae</name>
    <name type="common">Entomopathogenic nematode</name>
    <dbReference type="NCBI Taxonomy" id="34508"/>
    <lineage>
        <taxon>Eukaryota</taxon>
        <taxon>Metazoa</taxon>
        <taxon>Ecdysozoa</taxon>
        <taxon>Nematoda</taxon>
        <taxon>Chromadorea</taxon>
        <taxon>Rhabditida</taxon>
        <taxon>Tylenchina</taxon>
        <taxon>Panagrolaimomorpha</taxon>
        <taxon>Strongyloidoidea</taxon>
        <taxon>Steinernematidae</taxon>
        <taxon>Steinernema</taxon>
    </lineage>
</organism>
<comment type="caution">
    <text evidence="1">The sequence shown here is derived from an EMBL/GenBank/DDBJ whole genome shotgun (WGS) entry which is preliminary data.</text>
</comment>
<protein>
    <submittedName>
        <fullName evidence="1">Uncharacterized protein</fullName>
    </submittedName>
</protein>
<gene>
    <name evidence="1" type="ORF">L596_021205</name>
</gene>
<proteinExistence type="predicted"/>
<evidence type="ECO:0000313" key="1">
    <source>
        <dbReference type="EMBL" id="TKR73970.1"/>
    </source>
</evidence>
<sequence>MLFQQQSWKLFPQRGQLSVTIQNEEKRKMNLPEKPVFGVVAEVGSCCLSRGRVVPLKRLREEAVALEGQEKIGPVLGTSDGGDEKSGEKEERLHCGRFGYDLKVSGSAYTYISG</sequence>
<dbReference type="EMBL" id="AZBU02000006">
    <property type="protein sequence ID" value="TKR73970.1"/>
    <property type="molecule type" value="Genomic_DNA"/>
</dbReference>
<accession>A0A4U5MVX3</accession>
<name>A0A4U5MVX3_STECR</name>
<keyword evidence="2" id="KW-1185">Reference proteome</keyword>